<dbReference type="EMBL" id="SJOI01000001">
    <property type="protein sequence ID" value="TCL04651.1"/>
    <property type="molecule type" value="Genomic_DNA"/>
</dbReference>
<feature type="transmembrane region" description="Helical" evidence="6">
    <location>
        <begin position="287"/>
        <end position="311"/>
    </location>
</feature>
<feature type="region of interest" description="Disordered" evidence="5">
    <location>
        <begin position="437"/>
        <end position="458"/>
    </location>
</feature>
<dbReference type="RefSeq" id="WP_243701466.1">
    <property type="nucleotide sequence ID" value="NZ_SJOI01000001.1"/>
</dbReference>
<comment type="caution">
    <text evidence="8">The sequence shown here is derived from an EMBL/GenBank/DDBJ whole genome shotgun (WGS) entry which is preliminary data.</text>
</comment>
<feature type="transmembrane region" description="Helical" evidence="6">
    <location>
        <begin position="52"/>
        <end position="74"/>
    </location>
</feature>
<feature type="transmembrane region" description="Helical" evidence="6">
    <location>
        <begin position="112"/>
        <end position="132"/>
    </location>
</feature>
<evidence type="ECO:0000259" key="7">
    <source>
        <dbReference type="PROSITE" id="PS50850"/>
    </source>
</evidence>
<name>A0A4R1NFY2_9GAMM</name>
<sequence>MANIQKKRMTQYHWWVMSLIFIVYTVEYADRANIGFALPFIQKEYNLDNTQAGLLVSLFFAGYAIMQIPAGFLVNKFGVKITYSLGIFLTAICTGLMGIVNSALHLKMLRTLVGISESTVVIGSTVTINNWFPAKEKGTATGIFLASSNMGPLIVPLISAWILMNFDWRYIFILFSIPGILLAIIWAVMVCNHPEQSKFVSKEELKYIKSGVSSLNNQARELKAFRFYWLDRVIRTREVADLTSSKQCFRCWDIYGAALGYFFMVGTVGVLMSWLPKYLLQEKGFSVMHSAMLAASPFVGTLIGNLLGGWLSDNVLGKRRKPLMMVSAISTIVSMNLIIHAPENQWLLTALFFVTGLLLALGYSAFSVYAMGRVNKATYPIAYGIINMGGQLGGMCLPFIVGMILDHYSWNMVFFALSVGALLCLIFVVTIVEPRPRDADAQPAGSASGLHKDSGLRV</sequence>
<dbReference type="InterPro" id="IPR020846">
    <property type="entry name" value="MFS_dom"/>
</dbReference>
<dbReference type="Proteomes" id="UP000294555">
    <property type="component" value="Unassembled WGS sequence"/>
</dbReference>
<feature type="transmembrane region" description="Helical" evidence="6">
    <location>
        <begin position="347"/>
        <end position="369"/>
    </location>
</feature>
<dbReference type="InterPro" id="IPR036259">
    <property type="entry name" value="MFS_trans_sf"/>
</dbReference>
<dbReference type="GO" id="GO:0061513">
    <property type="term" value="F:glucose 6-phosphate:phosphate antiporter activity"/>
    <property type="evidence" value="ECO:0007669"/>
    <property type="project" value="TreeGrafter"/>
</dbReference>
<dbReference type="CDD" id="cd17319">
    <property type="entry name" value="MFS_ExuT_GudP_like"/>
    <property type="match status" value="1"/>
</dbReference>
<protein>
    <submittedName>
        <fullName evidence="8">Sugar phosphate permease</fullName>
    </submittedName>
</protein>
<gene>
    <name evidence="8" type="ORF">EZJ58_2782</name>
</gene>
<proteinExistence type="predicted"/>
<evidence type="ECO:0000256" key="6">
    <source>
        <dbReference type="SAM" id="Phobius"/>
    </source>
</evidence>
<feature type="transmembrane region" description="Helical" evidence="6">
    <location>
        <begin position="323"/>
        <end position="341"/>
    </location>
</feature>
<feature type="transmembrane region" description="Helical" evidence="6">
    <location>
        <begin position="81"/>
        <end position="100"/>
    </location>
</feature>
<organism evidence="8 9">
    <name type="scientific">Sodalis ligni</name>
    <dbReference type="NCBI Taxonomy" id="2697027"/>
    <lineage>
        <taxon>Bacteria</taxon>
        <taxon>Pseudomonadati</taxon>
        <taxon>Pseudomonadota</taxon>
        <taxon>Gammaproteobacteria</taxon>
        <taxon>Enterobacterales</taxon>
        <taxon>Bruguierivoracaceae</taxon>
        <taxon>Sodalis</taxon>
    </lineage>
</organism>
<dbReference type="InterPro" id="IPR051337">
    <property type="entry name" value="OPA_Antiporter"/>
</dbReference>
<dbReference type="PIRSF" id="PIRSF002808">
    <property type="entry name" value="Hexose_phosphate_transp"/>
    <property type="match status" value="1"/>
</dbReference>
<dbReference type="PANTHER" id="PTHR43826">
    <property type="entry name" value="GLUCOSE-6-PHOSPHATE EXCHANGER SLC37A4"/>
    <property type="match status" value="1"/>
</dbReference>
<dbReference type="SUPFAM" id="SSF103473">
    <property type="entry name" value="MFS general substrate transporter"/>
    <property type="match status" value="1"/>
</dbReference>
<evidence type="ECO:0000256" key="1">
    <source>
        <dbReference type="ARBA" id="ARBA00004127"/>
    </source>
</evidence>
<dbReference type="GO" id="GO:0016020">
    <property type="term" value="C:membrane"/>
    <property type="evidence" value="ECO:0007669"/>
    <property type="project" value="InterPro"/>
</dbReference>
<accession>A0A4R1NFY2</accession>
<feature type="transmembrane region" description="Helical" evidence="6">
    <location>
        <begin position="144"/>
        <end position="164"/>
    </location>
</feature>
<dbReference type="GO" id="GO:0012505">
    <property type="term" value="C:endomembrane system"/>
    <property type="evidence" value="ECO:0007669"/>
    <property type="project" value="UniProtKB-SubCell"/>
</dbReference>
<feature type="transmembrane region" description="Helical" evidence="6">
    <location>
        <begin position="12"/>
        <end position="29"/>
    </location>
</feature>
<dbReference type="InterPro" id="IPR011701">
    <property type="entry name" value="MFS"/>
</dbReference>
<keyword evidence="4 6" id="KW-0472">Membrane</keyword>
<feature type="transmembrane region" description="Helical" evidence="6">
    <location>
        <begin position="381"/>
        <end position="404"/>
    </location>
</feature>
<evidence type="ECO:0000256" key="3">
    <source>
        <dbReference type="ARBA" id="ARBA00022989"/>
    </source>
</evidence>
<feature type="transmembrane region" description="Helical" evidence="6">
    <location>
        <begin position="254"/>
        <end position="275"/>
    </location>
</feature>
<dbReference type="PROSITE" id="PS50850">
    <property type="entry name" value="MFS"/>
    <property type="match status" value="1"/>
</dbReference>
<dbReference type="GO" id="GO:0035435">
    <property type="term" value="P:phosphate ion transmembrane transport"/>
    <property type="evidence" value="ECO:0007669"/>
    <property type="project" value="TreeGrafter"/>
</dbReference>
<keyword evidence="2 6" id="KW-0812">Transmembrane</keyword>
<feature type="transmembrane region" description="Helical" evidence="6">
    <location>
        <begin position="410"/>
        <end position="432"/>
    </location>
</feature>
<comment type="subcellular location">
    <subcellularLocation>
        <location evidence="1">Endomembrane system</location>
        <topology evidence="1">Multi-pass membrane protein</topology>
    </subcellularLocation>
</comment>
<dbReference type="AlphaFoldDB" id="A0A4R1NFY2"/>
<keyword evidence="3 6" id="KW-1133">Transmembrane helix</keyword>
<keyword evidence="9" id="KW-1185">Reference proteome</keyword>
<dbReference type="PANTHER" id="PTHR43826:SF3">
    <property type="entry name" value="GLUCOSE-6-PHOSPHATE EXCHANGER SLC37A4"/>
    <property type="match status" value="1"/>
</dbReference>
<reference evidence="8 9" key="1">
    <citation type="submission" date="2019-02" db="EMBL/GenBank/DDBJ databases">
        <title>Investigation of anaerobic lignin degradation for improved lignocellulosic biofuels.</title>
        <authorList>
            <person name="Deangelis K."/>
        </authorList>
    </citation>
    <scope>NUCLEOTIDE SEQUENCE [LARGE SCALE GENOMIC DNA]</scope>
    <source>
        <strain evidence="8 9">159R</strain>
    </source>
</reference>
<feature type="domain" description="Major facilitator superfamily (MFS) profile" evidence="7">
    <location>
        <begin position="16"/>
        <end position="436"/>
    </location>
</feature>
<evidence type="ECO:0000256" key="4">
    <source>
        <dbReference type="ARBA" id="ARBA00023136"/>
    </source>
</evidence>
<evidence type="ECO:0000256" key="2">
    <source>
        <dbReference type="ARBA" id="ARBA00022692"/>
    </source>
</evidence>
<evidence type="ECO:0000256" key="5">
    <source>
        <dbReference type="SAM" id="MobiDB-lite"/>
    </source>
</evidence>
<dbReference type="Gene3D" id="1.20.1250.20">
    <property type="entry name" value="MFS general substrate transporter like domains"/>
    <property type="match status" value="2"/>
</dbReference>
<evidence type="ECO:0000313" key="9">
    <source>
        <dbReference type="Proteomes" id="UP000294555"/>
    </source>
</evidence>
<evidence type="ECO:0000313" key="8">
    <source>
        <dbReference type="EMBL" id="TCL04651.1"/>
    </source>
</evidence>
<dbReference type="InterPro" id="IPR000849">
    <property type="entry name" value="Sugar_P_transporter"/>
</dbReference>
<dbReference type="Pfam" id="PF07690">
    <property type="entry name" value="MFS_1"/>
    <property type="match status" value="1"/>
</dbReference>
<feature type="transmembrane region" description="Helical" evidence="6">
    <location>
        <begin position="170"/>
        <end position="191"/>
    </location>
</feature>